<feature type="domain" description="DUF6876" evidence="1">
    <location>
        <begin position="7"/>
        <end position="102"/>
    </location>
</feature>
<dbReference type="Proteomes" id="UP000251341">
    <property type="component" value="Unassembled WGS sequence"/>
</dbReference>
<evidence type="ECO:0000313" key="2">
    <source>
        <dbReference type="EMBL" id="PUE58412.1"/>
    </source>
</evidence>
<dbReference type="EMBL" id="NESP01000001">
    <property type="protein sequence ID" value="PUE58412.1"/>
    <property type="molecule type" value="Genomic_DNA"/>
</dbReference>
<dbReference type="InterPro" id="IPR049241">
    <property type="entry name" value="DUF6876"/>
</dbReference>
<sequence length="108" mass="12603">MKNFDPSQLIQFIGTEKYYRITNKHLLTDGTKYLAEEAECFWMMDAIASHLSEIGTQDWFVQVRMTVNGYKAKLIYEDGRGKEYARQEIPYTDFPMHSIALFGIPPNQ</sequence>
<evidence type="ECO:0000259" key="1">
    <source>
        <dbReference type="Pfam" id="PF21781"/>
    </source>
</evidence>
<dbReference type="Pfam" id="PF21781">
    <property type="entry name" value="DUF6876"/>
    <property type="match status" value="1"/>
</dbReference>
<protein>
    <recommendedName>
        <fullName evidence="1">DUF6876 domain-containing protein</fullName>
    </recommendedName>
</protein>
<proteinExistence type="predicted"/>
<reference evidence="2 3" key="1">
    <citation type="submission" date="2017-04" db="EMBL/GenBank/DDBJ databases">
        <title>Unexpected and diverse lifestyles within the genus Limnohabitans.</title>
        <authorList>
            <person name="Kasalicky V."/>
            <person name="Mehrshad M."/>
            <person name="Andrei S.-A."/>
            <person name="Salcher M."/>
            <person name="Kratochvilova H."/>
            <person name="Simek K."/>
            <person name="Ghai R."/>
        </authorList>
    </citation>
    <scope>NUCLEOTIDE SEQUENCE [LARGE SCALE GENOMIC DNA]</scope>
    <source>
        <strain evidence="2 3">MWH-C5</strain>
    </source>
</reference>
<accession>A0A315ER98</accession>
<organism evidence="2 3">
    <name type="scientific">Limnohabitans curvus</name>
    <dbReference type="NCBI Taxonomy" id="323423"/>
    <lineage>
        <taxon>Bacteria</taxon>
        <taxon>Pseudomonadati</taxon>
        <taxon>Pseudomonadota</taxon>
        <taxon>Betaproteobacteria</taxon>
        <taxon>Burkholderiales</taxon>
        <taxon>Comamonadaceae</taxon>
        <taxon>Limnohabitans</taxon>
    </lineage>
</organism>
<name>A0A315ER98_9BURK</name>
<dbReference type="RefSeq" id="WP_108401525.1">
    <property type="nucleotide sequence ID" value="NZ_NESP01000001.1"/>
</dbReference>
<evidence type="ECO:0000313" key="3">
    <source>
        <dbReference type="Proteomes" id="UP000251341"/>
    </source>
</evidence>
<keyword evidence="3" id="KW-1185">Reference proteome</keyword>
<comment type="caution">
    <text evidence="2">The sequence shown here is derived from an EMBL/GenBank/DDBJ whole genome shotgun (WGS) entry which is preliminary data.</text>
</comment>
<gene>
    <name evidence="2" type="ORF">B9Z44_01635</name>
</gene>
<dbReference type="AlphaFoldDB" id="A0A315ER98"/>